<dbReference type="VEuPathDB" id="FungiDB:P175DRAFT_0527490"/>
<name>A0A2T5M681_9EURO</name>
<reference evidence="1 2" key="1">
    <citation type="journal article" date="2018" name="Proc. Natl. Acad. Sci. U.S.A.">
        <title>Linking secondary metabolites to gene clusters through genome sequencing of six diverse Aspergillus species.</title>
        <authorList>
            <person name="Kaerboelling I."/>
            <person name="Vesth T.C."/>
            <person name="Frisvad J.C."/>
            <person name="Nybo J.L."/>
            <person name="Theobald S."/>
            <person name="Kuo A."/>
            <person name="Bowyer P."/>
            <person name="Matsuda Y."/>
            <person name="Mondo S."/>
            <person name="Lyhne E.K."/>
            <person name="Kogle M.E."/>
            <person name="Clum A."/>
            <person name="Lipzen A."/>
            <person name="Salamov A."/>
            <person name="Ngan C.Y."/>
            <person name="Daum C."/>
            <person name="Chiniquy J."/>
            <person name="Barry K."/>
            <person name="LaButti K."/>
            <person name="Haridas S."/>
            <person name="Simmons B.A."/>
            <person name="Magnuson J.K."/>
            <person name="Mortensen U.H."/>
            <person name="Larsen T.O."/>
            <person name="Grigoriev I.V."/>
            <person name="Baker S.E."/>
            <person name="Andersen M.R."/>
        </authorList>
    </citation>
    <scope>NUCLEOTIDE SEQUENCE [LARGE SCALE GENOMIC DNA]</scope>
    <source>
        <strain evidence="1 2">IBT 24754</strain>
    </source>
</reference>
<dbReference type="AlphaFoldDB" id="A0A2T5M681"/>
<evidence type="ECO:0000313" key="2">
    <source>
        <dbReference type="Proteomes" id="UP000244073"/>
    </source>
</evidence>
<dbReference type="Proteomes" id="UP000244073">
    <property type="component" value="Unassembled WGS sequence"/>
</dbReference>
<comment type="caution">
    <text evidence="1">The sequence shown here is derived from an EMBL/GenBank/DDBJ whole genome shotgun (WGS) entry which is preliminary data.</text>
</comment>
<dbReference type="GeneID" id="63816406"/>
<dbReference type="EMBL" id="MSFN02000001">
    <property type="protein sequence ID" value="PTU24034.1"/>
    <property type="molecule type" value="Genomic_DNA"/>
</dbReference>
<accession>A0A2T5M681</accession>
<evidence type="ECO:0000313" key="1">
    <source>
        <dbReference type="EMBL" id="PTU24034.1"/>
    </source>
</evidence>
<sequence length="226" mass="25274">MAVSRPPHGPVWTSLPKYVYLSWQRRVTRNRRLVSVASLLSLSGTHHSSNWYDELSISLTDEPIQLISYICRQEIPHSSSLRCRRPLCPDSKLGDEEGTLRANCMPILELIHTGFATPPSDSRVVLHRAATPELSNTAFDDVEFGFCDPHIHSTTPGCFNPVIFKQVRVPLMQFVSNSVLDTASRYMHLTKNPVNQEILGADPCICKLTAAGVLLWAVMQLILDPL</sequence>
<protein>
    <submittedName>
        <fullName evidence="1">Uncharacterized protein</fullName>
    </submittedName>
</protein>
<gene>
    <name evidence="1" type="ORF">P175DRAFT_0527490</name>
</gene>
<dbReference type="RefSeq" id="XP_040755426.1">
    <property type="nucleotide sequence ID" value="XM_040899524.1"/>
</dbReference>
<organism evidence="1 2">
    <name type="scientific">Aspergillus ochraceoroseus IBT 24754</name>
    <dbReference type="NCBI Taxonomy" id="1392256"/>
    <lineage>
        <taxon>Eukaryota</taxon>
        <taxon>Fungi</taxon>
        <taxon>Dikarya</taxon>
        <taxon>Ascomycota</taxon>
        <taxon>Pezizomycotina</taxon>
        <taxon>Eurotiomycetes</taxon>
        <taxon>Eurotiomycetidae</taxon>
        <taxon>Eurotiales</taxon>
        <taxon>Aspergillaceae</taxon>
        <taxon>Aspergillus</taxon>
        <taxon>Aspergillus subgen. Nidulantes</taxon>
    </lineage>
</organism>
<proteinExistence type="predicted"/>